<evidence type="ECO:0000256" key="2">
    <source>
        <dbReference type="ARBA" id="ARBA00022679"/>
    </source>
</evidence>
<dbReference type="PANTHER" id="PTHR46065">
    <property type="entry name" value="E3 UBIQUITIN-PROTEIN LIGASE MARCH 2/3 FAMILY MEMBER"/>
    <property type="match status" value="1"/>
</dbReference>
<evidence type="ECO:0000256" key="3">
    <source>
        <dbReference type="ARBA" id="ARBA00022692"/>
    </source>
</evidence>
<dbReference type="PROSITE" id="PS50089">
    <property type="entry name" value="ZF_RING_2"/>
    <property type="match status" value="1"/>
</dbReference>
<dbReference type="Gene3D" id="3.30.40.10">
    <property type="entry name" value="Zinc/RING finger domain, C3HC4 (zinc finger)"/>
    <property type="match status" value="1"/>
</dbReference>
<name>A0A0V1CAT4_TRIBR</name>
<keyword evidence="5 10" id="KW-0863">Zinc-finger</keyword>
<dbReference type="AlphaFoldDB" id="A0A0V1CAT4"/>
<evidence type="ECO:0000256" key="10">
    <source>
        <dbReference type="PROSITE-ProRule" id="PRU00175"/>
    </source>
</evidence>
<comment type="caution">
    <text evidence="13">The sequence shown here is derived from an EMBL/GenBank/DDBJ whole genome shotgun (WGS) entry which is preliminary data.</text>
</comment>
<accession>A0A0V1CAT4</accession>
<dbReference type="PROSITE" id="PS51292">
    <property type="entry name" value="ZF_RING_CH"/>
    <property type="match status" value="1"/>
</dbReference>
<evidence type="ECO:0000313" key="13">
    <source>
        <dbReference type="EMBL" id="KRY46352.1"/>
    </source>
</evidence>
<evidence type="ECO:0000313" key="14">
    <source>
        <dbReference type="Proteomes" id="UP000054653"/>
    </source>
</evidence>
<organism evidence="13 14">
    <name type="scientific">Trichinella britovi</name>
    <name type="common">Parasitic roundworm</name>
    <dbReference type="NCBI Taxonomy" id="45882"/>
    <lineage>
        <taxon>Eukaryota</taxon>
        <taxon>Metazoa</taxon>
        <taxon>Ecdysozoa</taxon>
        <taxon>Nematoda</taxon>
        <taxon>Enoplea</taxon>
        <taxon>Dorylaimia</taxon>
        <taxon>Trichinellida</taxon>
        <taxon>Trichinellidae</taxon>
        <taxon>Trichinella</taxon>
    </lineage>
</organism>
<reference evidence="13 14" key="1">
    <citation type="submission" date="2015-01" db="EMBL/GenBank/DDBJ databases">
        <title>Evolution of Trichinella species and genotypes.</title>
        <authorList>
            <person name="Korhonen P.K."/>
            <person name="Edoardo P."/>
            <person name="Giuseppe L.R."/>
            <person name="Gasser R.B."/>
        </authorList>
    </citation>
    <scope>NUCLEOTIDE SEQUENCE [LARGE SCALE GENOMIC DNA]</scope>
    <source>
        <strain evidence="13">ISS120</strain>
    </source>
</reference>
<dbReference type="GO" id="GO:0016020">
    <property type="term" value="C:membrane"/>
    <property type="evidence" value="ECO:0007669"/>
    <property type="project" value="UniProtKB-SubCell"/>
</dbReference>
<dbReference type="GO" id="GO:0016740">
    <property type="term" value="F:transferase activity"/>
    <property type="evidence" value="ECO:0007669"/>
    <property type="project" value="UniProtKB-KW"/>
</dbReference>
<evidence type="ECO:0000256" key="5">
    <source>
        <dbReference type="ARBA" id="ARBA00022771"/>
    </source>
</evidence>
<dbReference type="EMBL" id="JYDI01000293">
    <property type="protein sequence ID" value="KRY46352.1"/>
    <property type="molecule type" value="Genomic_DNA"/>
</dbReference>
<keyword evidence="7" id="KW-0862">Zinc</keyword>
<evidence type="ECO:0000256" key="4">
    <source>
        <dbReference type="ARBA" id="ARBA00022723"/>
    </source>
</evidence>
<keyword evidence="8" id="KW-1133">Transmembrane helix</keyword>
<keyword evidence="9" id="KW-0472">Membrane</keyword>
<dbReference type="InterPro" id="IPR011016">
    <property type="entry name" value="Znf_RING-CH"/>
</dbReference>
<evidence type="ECO:0000259" key="12">
    <source>
        <dbReference type="PROSITE" id="PS51292"/>
    </source>
</evidence>
<evidence type="ECO:0000256" key="9">
    <source>
        <dbReference type="ARBA" id="ARBA00023136"/>
    </source>
</evidence>
<dbReference type="Pfam" id="PF12906">
    <property type="entry name" value="RINGv"/>
    <property type="match status" value="1"/>
</dbReference>
<gene>
    <name evidence="13" type="primary">MARCH1</name>
    <name evidence="13" type="ORF">T03_1002</name>
</gene>
<comment type="subcellular location">
    <subcellularLocation>
        <location evidence="1">Membrane</location>
        <topology evidence="1">Multi-pass membrane protein</topology>
    </subcellularLocation>
</comment>
<feature type="domain" description="RING-type" evidence="11">
    <location>
        <begin position="133"/>
        <end position="180"/>
    </location>
</feature>
<evidence type="ECO:0000256" key="1">
    <source>
        <dbReference type="ARBA" id="ARBA00004141"/>
    </source>
</evidence>
<dbReference type="PANTHER" id="PTHR46065:SF3">
    <property type="entry name" value="FI20425P1"/>
    <property type="match status" value="1"/>
</dbReference>
<evidence type="ECO:0000256" key="7">
    <source>
        <dbReference type="ARBA" id="ARBA00022833"/>
    </source>
</evidence>
<keyword evidence="2" id="KW-0808">Transferase</keyword>
<protein>
    <submittedName>
        <fullName evidence="13">E3 ubiquitin-protein ligase MARCH8</fullName>
    </submittedName>
</protein>
<dbReference type="SUPFAM" id="SSF57850">
    <property type="entry name" value="RING/U-box"/>
    <property type="match status" value="1"/>
</dbReference>
<evidence type="ECO:0000256" key="8">
    <source>
        <dbReference type="ARBA" id="ARBA00022989"/>
    </source>
</evidence>
<keyword evidence="4" id="KW-0479">Metal-binding</keyword>
<keyword evidence="14" id="KW-1185">Reference proteome</keyword>
<dbReference type="InterPro" id="IPR001841">
    <property type="entry name" value="Znf_RING"/>
</dbReference>
<dbReference type="InterPro" id="IPR013083">
    <property type="entry name" value="Znf_RING/FYVE/PHD"/>
</dbReference>
<evidence type="ECO:0000259" key="11">
    <source>
        <dbReference type="PROSITE" id="PS50089"/>
    </source>
</evidence>
<dbReference type="SMART" id="SM00744">
    <property type="entry name" value="RINGv"/>
    <property type="match status" value="1"/>
</dbReference>
<dbReference type="CDD" id="cd16698">
    <property type="entry name" value="RING_CH-C4HC3_MARCH1-like"/>
    <property type="match status" value="1"/>
</dbReference>
<keyword evidence="6" id="KW-0833">Ubl conjugation pathway</keyword>
<evidence type="ECO:0000256" key="6">
    <source>
        <dbReference type="ARBA" id="ARBA00022786"/>
    </source>
</evidence>
<dbReference type="Proteomes" id="UP000054653">
    <property type="component" value="Unassembled WGS sequence"/>
</dbReference>
<dbReference type="STRING" id="45882.A0A0V1CAT4"/>
<dbReference type="GO" id="GO:0008270">
    <property type="term" value="F:zinc ion binding"/>
    <property type="evidence" value="ECO:0007669"/>
    <property type="project" value="UniProtKB-KW"/>
</dbReference>
<sequence>MFAQKCRSEELLRSSDGLDIVEESSSAPPRRLFVKTLSTWSMSNNSGGNNQNGRGADVPSQMVQLLPGRVSSDQRVLSSATTTSTPTTTTSATVTTACSMARQQQQQQQLHGHGVQSALSGKSVSSTMSNEICRICHCEAAPDQPLIAPCYCSGTLKYVHQKCLQQWIKSSQTKACEVCRFSFIMQTKVKPFRKSSGYEWGKLQFDTNRDHYFLFTKGDQSRIPIHSSVVVVKPTDTDSLGVGKVGHKFSGTAENILLSCLPRHRDHLRRLVVVRADRPHCRGNSRRSLGLAILDQTDRRGDRLHRRPGVHVCPVQNVRATVPPLESLQQGDLRGQLSGFSKARLVALCRFGMNGVSIRFFFFLFRLYMCLLVGIGQSVDKQESTTTNEEDDDGWMLFRSPFLAHCRTKNVTKKPQAAMPKNPSAAVFTLHRCLFVRCRSHACLPSRK</sequence>
<feature type="domain" description="RING-CH-type" evidence="12">
    <location>
        <begin position="125"/>
        <end position="186"/>
    </location>
</feature>
<keyword evidence="3" id="KW-0812">Transmembrane</keyword>
<proteinExistence type="predicted"/>